<dbReference type="AlphaFoldDB" id="A0A919MKP3"/>
<feature type="transmembrane region" description="Helical" evidence="2">
    <location>
        <begin position="6"/>
        <end position="29"/>
    </location>
</feature>
<dbReference type="RefSeq" id="WP_203766252.1">
    <property type="nucleotide sequence ID" value="NZ_BAAAYJ010000034.1"/>
</dbReference>
<dbReference type="EMBL" id="BOMQ01000018">
    <property type="protein sequence ID" value="GIE47932.1"/>
    <property type="molecule type" value="Genomic_DNA"/>
</dbReference>
<organism evidence="3 4">
    <name type="scientific">Actinoplanes nipponensis</name>
    <dbReference type="NCBI Taxonomy" id="135950"/>
    <lineage>
        <taxon>Bacteria</taxon>
        <taxon>Bacillati</taxon>
        <taxon>Actinomycetota</taxon>
        <taxon>Actinomycetes</taxon>
        <taxon>Micromonosporales</taxon>
        <taxon>Micromonosporaceae</taxon>
        <taxon>Actinoplanes</taxon>
    </lineage>
</organism>
<proteinExistence type="predicted"/>
<gene>
    <name evidence="3" type="ORF">Ani05nite_14660</name>
</gene>
<sequence length="191" mass="21001">MSEIPWWALPLVAVVFALAGAGVTLLVSARDEYARSRAKRTKRWYAERKEAYIALMTEFERATYRLRAAYDSGQNPPGPYTYIDAVGPALMQVRLLSSGPVRSAALAVHLLIERLYGERPTPPPGVDPEKSVREMLGHVPLVMQQFEAAVREELGIEASPPPVEPPARGGLRSYIRRPVAPAPTGDSSVPR</sequence>
<keyword evidence="4" id="KW-1185">Reference proteome</keyword>
<evidence type="ECO:0000313" key="4">
    <source>
        <dbReference type="Proteomes" id="UP000647172"/>
    </source>
</evidence>
<comment type="caution">
    <text evidence="3">The sequence shown here is derived from an EMBL/GenBank/DDBJ whole genome shotgun (WGS) entry which is preliminary data.</text>
</comment>
<feature type="region of interest" description="Disordered" evidence="1">
    <location>
        <begin position="155"/>
        <end position="191"/>
    </location>
</feature>
<accession>A0A919MKP3</accession>
<keyword evidence="2" id="KW-1133">Transmembrane helix</keyword>
<evidence type="ECO:0000256" key="2">
    <source>
        <dbReference type="SAM" id="Phobius"/>
    </source>
</evidence>
<keyword evidence="2" id="KW-0812">Transmembrane</keyword>
<name>A0A919MKP3_9ACTN</name>
<dbReference type="Proteomes" id="UP000647172">
    <property type="component" value="Unassembled WGS sequence"/>
</dbReference>
<evidence type="ECO:0000256" key="1">
    <source>
        <dbReference type="SAM" id="MobiDB-lite"/>
    </source>
</evidence>
<protein>
    <submittedName>
        <fullName evidence="3">Uncharacterized protein</fullName>
    </submittedName>
</protein>
<keyword evidence="2" id="KW-0472">Membrane</keyword>
<evidence type="ECO:0000313" key="3">
    <source>
        <dbReference type="EMBL" id="GIE47932.1"/>
    </source>
</evidence>
<reference evidence="3" key="1">
    <citation type="submission" date="2021-01" db="EMBL/GenBank/DDBJ databases">
        <title>Whole genome shotgun sequence of Actinoplanes nipponensis NBRC 14063.</title>
        <authorList>
            <person name="Komaki H."/>
            <person name="Tamura T."/>
        </authorList>
    </citation>
    <scope>NUCLEOTIDE SEQUENCE</scope>
    <source>
        <strain evidence="3">NBRC 14063</strain>
    </source>
</reference>